<dbReference type="InterPro" id="IPR011051">
    <property type="entry name" value="RmlC_Cupin_sf"/>
</dbReference>
<dbReference type="InterPro" id="IPR000888">
    <property type="entry name" value="RmlC-like"/>
</dbReference>
<name>A0A368NYP6_AGRVI</name>
<dbReference type="EC" id="5.1.3.13" evidence="3"/>
<dbReference type="GeneID" id="60681559"/>
<evidence type="ECO:0000256" key="2">
    <source>
        <dbReference type="ARBA" id="ARBA00001997"/>
    </source>
</evidence>
<evidence type="ECO:0000256" key="7">
    <source>
        <dbReference type="ARBA" id="ARBA00033311"/>
    </source>
</evidence>
<dbReference type="RefSeq" id="WP_060716373.1">
    <property type="nucleotide sequence ID" value="NZ_CP055265.1"/>
</dbReference>
<evidence type="ECO:0000313" key="11">
    <source>
        <dbReference type="Proteomes" id="UP000436911"/>
    </source>
</evidence>
<dbReference type="CDD" id="cd00438">
    <property type="entry name" value="cupin_RmlC"/>
    <property type="match status" value="1"/>
</dbReference>
<evidence type="ECO:0000256" key="6">
    <source>
        <dbReference type="ARBA" id="ARBA00031424"/>
    </source>
</evidence>
<feature type="site" description="Participates in a stacking interaction with the thymidine ring of dTDP-4-oxo-6-deoxyglucose" evidence="9">
    <location>
        <position position="142"/>
    </location>
</feature>
<dbReference type="Gene3D" id="2.60.120.10">
    <property type="entry name" value="Jelly Rolls"/>
    <property type="match status" value="1"/>
</dbReference>
<evidence type="ECO:0000313" key="10">
    <source>
        <dbReference type="EMBL" id="KAA3521871.1"/>
    </source>
</evidence>
<dbReference type="SUPFAM" id="SSF51182">
    <property type="entry name" value="RmlC-like cupins"/>
    <property type="match status" value="1"/>
</dbReference>
<accession>A0A368NYP6</accession>
<dbReference type="InterPro" id="IPR014710">
    <property type="entry name" value="RmlC-like_jellyroll"/>
</dbReference>
<evidence type="ECO:0000256" key="1">
    <source>
        <dbReference type="ARBA" id="ARBA00001298"/>
    </source>
</evidence>
<feature type="active site" description="Proton acceptor" evidence="8">
    <location>
        <position position="66"/>
    </location>
</feature>
<dbReference type="EMBL" id="QUSG01000021">
    <property type="protein sequence ID" value="KAA3521871.1"/>
    <property type="molecule type" value="Genomic_DNA"/>
</dbReference>
<comment type="catalytic activity">
    <reaction evidence="1">
        <text>dTDP-4-dehydro-6-deoxy-alpha-D-glucose = dTDP-4-dehydro-beta-L-rhamnose</text>
        <dbReference type="Rhea" id="RHEA:16969"/>
        <dbReference type="ChEBI" id="CHEBI:57649"/>
        <dbReference type="ChEBI" id="CHEBI:62830"/>
        <dbReference type="EC" id="5.1.3.13"/>
    </reaction>
</comment>
<dbReference type="GO" id="GO:0005829">
    <property type="term" value="C:cytosol"/>
    <property type="evidence" value="ECO:0007669"/>
    <property type="project" value="TreeGrafter"/>
</dbReference>
<dbReference type="Proteomes" id="UP000436911">
    <property type="component" value="Unassembled WGS sequence"/>
</dbReference>
<dbReference type="GO" id="GO:0019305">
    <property type="term" value="P:dTDP-rhamnose biosynthetic process"/>
    <property type="evidence" value="ECO:0007669"/>
    <property type="project" value="TreeGrafter"/>
</dbReference>
<evidence type="ECO:0000256" key="4">
    <source>
        <dbReference type="ARBA" id="ARBA00019595"/>
    </source>
</evidence>
<dbReference type="PANTHER" id="PTHR21047">
    <property type="entry name" value="DTDP-6-DEOXY-D-GLUCOSE-3,5 EPIMERASE"/>
    <property type="match status" value="1"/>
</dbReference>
<evidence type="ECO:0000256" key="5">
    <source>
        <dbReference type="ARBA" id="ARBA00029758"/>
    </source>
</evidence>
<protein>
    <recommendedName>
        <fullName evidence="4">dTDP-4-dehydrorhamnose 3,5-epimerase</fullName>
        <ecNumber evidence="3">5.1.3.13</ecNumber>
    </recommendedName>
    <alternativeName>
        <fullName evidence="6">Thymidine diphospho-4-keto-rhamnose 3,5-epimerase</fullName>
    </alternativeName>
    <alternativeName>
        <fullName evidence="5">dTDP-4-keto-6-deoxyglucose 3,5-epimerase</fullName>
    </alternativeName>
    <alternativeName>
        <fullName evidence="7">dTDP-6-deoxy-D-xylo-4-hexulose 3,5-epimerase</fullName>
    </alternativeName>
</protein>
<evidence type="ECO:0000256" key="8">
    <source>
        <dbReference type="PIRSR" id="PIRSR600888-1"/>
    </source>
</evidence>
<comment type="caution">
    <text evidence="10">The sequence shown here is derived from an EMBL/GenBank/DDBJ whole genome shotgun (WGS) entry which is preliminary data.</text>
</comment>
<comment type="function">
    <text evidence="2">Catalyzes the epimerization of the C3' and C5'positions of dTDP-6-deoxy-D-xylo-4-hexulose, forming dTDP-6-deoxy-L-lyxo-4-hexulose.</text>
</comment>
<dbReference type="GO" id="GO:0000271">
    <property type="term" value="P:polysaccharide biosynthetic process"/>
    <property type="evidence" value="ECO:0007669"/>
    <property type="project" value="TreeGrafter"/>
</dbReference>
<dbReference type="Pfam" id="PF00908">
    <property type="entry name" value="dTDP_sugar_isom"/>
    <property type="match status" value="1"/>
</dbReference>
<reference evidence="10 11" key="1">
    <citation type="submission" date="2018-08" db="EMBL/GenBank/DDBJ databases">
        <title>Genome sequencing of Agrobacterium vitis strain ICMP 10754.</title>
        <authorList>
            <person name="Visnovsky S.B."/>
            <person name="Pitman A.R."/>
        </authorList>
    </citation>
    <scope>NUCLEOTIDE SEQUENCE [LARGE SCALE GENOMIC DNA]</scope>
    <source>
        <strain evidence="10 11">ICMP 10754</strain>
    </source>
</reference>
<sequence length="187" mass="20530">MSQRFQPEDTAIPGLTLLTRSRFGDERGFLSRLFCGEELAAFGWPGPVLQVNETGTAQKGTVRGLHFQHAPFAEWKLVTCVEGTILDVAVDLRQGSPSFLQHVSVELSGDNCRSLLIPPGFAHGFQALSDTVRMIYTHSAPYRAEAEGGLHPQDPRLAIAWPLPVERLSARDQSHPLIEADFEGLIA</sequence>
<dbReference type="GO" id="GO:0008830">
    <property type="term" value="F:dTDP-4-dehydrorhamnose 3,5-epimerase activity"/>
    <property type="evidence" value="ECO:0007669"/>
    <property type="project" value="UniProtKB-EC"/>
</dbReference>
<evidence type="ECO:0000256" key="9">
    <source>
        <dbReference type="PIRSR" id="PIRSR600888-3"/>
    </source>
</evidence>
<organism evidence="10 11">
    <name type="scientific">Agrobacterium vitis</name>
    <name type="common">Rhizobium vitis</name>
    <dbReference type="NCBI Taxonomy" id="373"/>
    <lineage>
        <taxon>Bacteria</taxon>
        <taxon>Pseudomonadati</taxon>
        <taxon>Pseudomonadota</taxon>
        <taxon>Alphaproteobacteria</taxon>
        <taxon>Hyphomicrobiales</taxon>
        <taxon>Rhizobiaceae</taxon>
        <taxon>Rhizobium/Agrobacterium group</taxon>
        <taxon>Agrobacterium</taxon>
    </lineage>
</organism>
<dbReference type="OrthoDB" id="9800680at2"/>
<feature type="active site" description="Proton donor" evidence="8">
    <location>
        <position position="136"/>
    </location>
</feature>
<gene>
    <name evidence="10" type="ORF">DXT89_23170</name>
</gene>
<evidence type="ECO:0000256" key="3">
    <source>
        <dbReference type="ARBA" id="ARBA00012098"/>
    </source>
</evidence>
<dbReference type="PANTHER" id="PTHR21047:SF2">
    <property type="entry name" value="THYMIDINE DIPHOSPHO-4-KETO-RHAMNOSE 3,5-EPIMERASE"/>
    <property type="match status" value="1"/>
</dbReference>
<proteinExistence type="predicted"/>
<dbReference type="AlphaFoldDB" id="A0A368NYP6"/>